<name>A0ABS3SXL6_9FLAO</name>
<evidence type="ECO:0000259" key="2">
    <source>
        <dbReference type="Pfam" id="PF02911"/>
    </source>
</evidence>
<reference evidence="3 4" key="1">
    <citation type="submission" date="2021-03" db="EMBL/GenBank/DDBJ databases">
        <title>Winogradskyella sp. nov., isolated from costal sediment.</title>
        <authorList>
            <person name="Gao C."/>
        </authorList>
    </citation>
    <scope>NUCLEOTIDE SEQUENCE [LARGE SCALE GENOMIC DNA]</scope>
    <source>
        <strain evidence="3 4">DF17</strain>
    </source>
</reference>
<dbReference type="RefSeq" id="WP_208152007.1">
    <property type="nucleotide sequence ID" value="NZ_JAGEVF010000001.1"/>
</dbReference>
<accession>A0ABS3SXL6</accession>
<dbReference type="CDD" id="cd08369">
    <property type="entry name" value="FMT_core"/>
    <property type="match status" value="1"/>
</dbReference>
<evidence type="ECO:0000313" key="4">
    <source>
        <dbReference type="Proteomes" id="UP000676776"/>
    </source>
</evidence>
<dbReference type="InterPro" id="IPR036477">
    <property type="entry name" value="Formyl_transf_N_sf"/>
</dbReference>
<keyword evidence="4" id="KW-1185">Reference proteome</keyword>
<comment type="caution">
    <text evidence="3">The sequence shown here is derived from an EMBL/GenBank/DDBJ whole genome shotgun (WGS) entry which is preliminary data.</text>
</comment>
<dbReference type="PANTHER" id="PTHR11138">
    <property type="entry name" value="METHIONYL-TRNA FORMYLTRANSFERASE"/>
    <property type="match status" value="1"/>
</dbReference>
<dbReference type="PANTHER" id="PTHR11138:SF5">
    <property type="entry name" value="METHIONYL-TRNA FORMYLTRANSFERASE, MITOCHONDRIAL"/>
    <property type="match status" value="1"/>
</dbReference>
<proteinExistence type="predicted"/>
<feature type="domain" description="Formyl transferase C-terminal" evidence="2">
    <location>
        <begin position="194"/>
        <end position="277"/>
    </location>
</feature>
<evidence type="ECO:0000259" key="1">
    <source>
        <dbReference type="Pfam" id="PF00551"/>
    </source>
</evidence>
<dbReference type="Pfam" id="PF02911">
    <property type="entry name" value="Formyl_trans_C"/>
    <property type="match status" value="1"/>
</dbReference>
<dbReference type="SUPFAM" id="SSF50486">
    <property type="entry name" value="FMT C-terminal domain-like"/>
    <property type="match status" value="1"/>
</dbReference>
<evidence type="ECO:0000313" key="3">
    <source>
        <dbReference type="EMBL" id="MBO3115232.1"/>
    </source>
</evidence>
<organism evidence="3 4">
    <name type="scientific">Winogradskyella pelagia</name>
    <dbReference type="NCBI Taxonomy" id="2819984"/>
    <lineage>
        <taxon>Bacteria</taxon>
        <taxon>Pseudomonadati</taxon>
        <taxon>Bacteroidota</taxon>
        <taxon>Flavobacteriia</taxon>
        <taxon>Flavobacteriales</taxon>
        <taxon>Flavobacteriaceae</taxon>
        <taxon>Winogradskyella</taxon>
    </lineage>
</organism>
<feature type="domain" description="Formyl transferase N-terminal" evidence="1">
    <location>
        <begin position="63"/>
        <end position="159"/>
    </location>
</feature>
<protein>
    <submittedName>
        <fullName evidence="3">Methionyl-tRNA formyltransferase</fullName>
    </submittedName>
</protein>
<dbReference type="Pfam" id="PF00551">
    <property type="entry name" value="Formyl_trans_N"/>
    <property type="match status" value="1"/>
</dbReference>
<sequence length="293" mass="32664">MLNLGILCSGDLGLITLGQLTKTYTVQFVLTDRNSKGIIRFSEQNNIPVYAGNPRGGKGYNFIKQFVADVIISINYIFLIEEDIINHAEQLTFNLHGSLLPKYRGRTPHVWSIINGEKEAGITAHRIDSGCDTGDVIKQVRIPIGDEETGADILKKYKQSYYPLILSILQEVSEDGVKFTPQDEGLASYFGKRTPEDGEIDWSWNSEAIRNWVRAQAFPYPGAFTFMNGQKVVIDKVGIVKSIEQVGVNNGEVVATTPVITVKTPDAYITLDVIRTENITFEIGNILGNEYRE</sequence>
<dbReference type="InterPro" id="IPR011034">
    <property type="entry name" value="Formyl_transferase-like_C_sf"/>
</dbReference>
<gene>
    <name evidence="3" type="ORF">J4050_00640</name>
</gene>
<dbReference type="SUPFAM" id="SSF53328">
    <property type="entry name" value="Formyltransferase"/>
    <property type="match status" value="1"/>
</dbReference>
<dbReference type="InterPro" id="IPR002376">
    <property type="entry name" value="Formyl_transf_N"/>
</dbReference>
<dbReference type="InterPro" id="IPR005793">
    <property type="entry name" value="Formyl_trans_C"/>
</dbReference>
<dbReference type="Gene3D" id="3.40.50.12230">
    <property type="match status" value="1"/>
</dbReference>
<dbReference type="Proteomes" id="UP000676776">
    <property type="component" value="Unassembled WGS sequence"/>
</dbReference>
<dbReference type="EMBL" id="JAGEVF010000001">
    <property type="protein sequence ID" value="MBO3115232.1"/>
    <property type="molecule type" value="Genomic_DNA"/>
</dbReference>